<dbReference type="RefSeq" id="WP_132121973.1">
    <property type="nucleotide sequence ID" value="NZ_SMJU01000020.1"/>
</dbReference>
<protein>
    <recommendedName>
        <fullName evidence="4">ISKra4 family transposase</fullName>
    </recommendedName>
</protein>
<keyword evidence="3" id="KW-1185">Reference proteome</keyword>
<dbReference type="Proteomes" id="UP000295706">
    <property type="component" value="Unassembled WGS sequence"/>
</dbReference>
<proteinExistence type="inferred from homology"/>
<dbReference type="OrthoDB" id="943850at2"/>
<organism evidence="2 3">
    <name type="scientific">Arundinibacter roseus</name>
    <dbReference type="NCBI Taxonomy" id="2070510"/>
    <lineage>
        <taxon>Bacteria</taxon>
        <taxon>Pseudomonadati</taxon>
        <taxon>Bacteroidota</taxon>
        <taxon>Cytophagia</taxon>
        <taxon>Cytophagales</taxon>
        <taxon>Spirosomataceae</taxon>
        <taxon>Arundinibacter</taxon>
    </lineage>
</organism>
<gene>
    <name evidence="2" type="ORF">EZE20_22425</name>
</gene>
<dbReference type="Pfam" id="PF06782">
    <property type="entry name" value="UPF0236"/>
    <property type="match status" value="1"/>
</dbReference>
<name>A0A4R4JXF5_9BACT</name>
<evidence type="ECO:0000313" key="2">
    <source>
        <dbReference type="EMBL" id="TDB59557.1"/>
    </source>
</evidence>
<accession>A0A4R4JXF5</accession>
<comment type="similarity">
    <text evidence="1">Belongs to the UPF0236 family.</text>
</comment>
<dbReference type="AlphaFoldDB" id="A0A4R4JXF5"/>
<comment type="caution">
    <text evidence="2">The sequence shown here is derived from an EMBL/GenBank/DDBJ whole genome shotgun (WGS) entry which is preliminary data.</text>
</comment>
<reference evidence="2 3" key="1">
    <citation type="submission" date="2019-02" db="EMBL/GenBank/DDBJ databases">
        <title>Arundinibacter roseus gen. nov., sp. nov., a new member of the family Cytophagaceae.</title>
        <authorList>
            <person name="Szuroczki S."/>
            <person name="Khayer B."/>
            <person name="Sproer C."/>
            <person name="Toumi M."/>
            <person name="Szabo A."/>
            <person name="Felfoldi T."/>
            <person name="Schumann P."/>
            <person name="Toth E."/>
        </authorList>
    </citation>
    <scope>NUCLEOTIDE SEQUENCE [LARGE SCALE GENOMIC DNA]</scope>
    <source>
        <strain evidence="2 3">DMA-k-7a</strain>
    </source>
</reference>
<dbReference type="EMBL" id="SMJU01000020">
    <property type="protein sequence ID" value="TDB59557.1"/>
    <property type="molecule type" value="Genomic_DNA"/>
</dbReference>
<evidence type="ECO:0000313" key="3">
    <source>
        <dbReference type="Proteomes" id="UP000295706"/>
    </source>
</evidence>
<sequence length="336" mass="37862">MQHNFAVSPLLQSHMLEFSSDLPFARGSQLLNTALPHADIGASQCQRLTEYFGTLPEVEDALTTPGFDFMQSDPTTCDAPSVLYVETDGGHIRTDEGFRETKVGRLFGAHQLVKKSSDYEGITLRMALEKSDYIAQLGSSTEFTARFDELIANHRSQTPNLQLVAISDGAEWIARWLANKHADAVVILDFYHATEHLADFAKAVFNDDRACSNWIESCSKLLVGGKLDQVILAILHKKNTCKNRAIRKQADRLIRYYEHNRYRMKYHEYRAAGYCIGSGAIESAISTVVQQRCKLVGQRWTKGLTAVLNIRAIFKSHKRIHVRQVIALKMGIRKFA</sequence>
<evidence type="ECO:0008006" key="4">
    <source>
        <dbReference type="Google" id="ProtNLM"/>
    </source>
</evidence>
<evidence type="ECO:0000256" key="1">
    <source>
        <dbReference type="ARBA" id="ARBA00006539"/>
    </source>
</evidence>
<dbReference type="InterPro" id="IPR009620">
    <property type="entry name" value="UPF0236"/>
</dbReference>